<keyword evidence="3" id="KW-0804">Transcription</keyword>
<dbReference type="InterPro" id="IPR011711">
    <property type="entry name" value="GntR_C"/>
</dbReference>
<dbReference type="SMART" id="SM00895">
    <property type="entry name" value="FCD"/>
    <property type="match status" value="1"/>
</dbReference>
<evidence type="ECO:0000256" key="3">
    <source>
        <dbReference type="ARBA" id="ARBA00023163"/>
    </source>
</evidence>
<evidence type="ECO:0000313" key="5">
    <source>
        <dbReference type="EMBL" id="MDO6424155.1"/>
    </source>
</evidence>
<dbReference type="RefSeq" id="WP_216062777.1">
    <property type="nucleotide sequence ID" value="NZ_CP123764.1"/>
</dbReference>
<keyword evidence="2" id="KW-0238">DNA-binding</keyword>
<dbReference type="Pfam" id="PF00392">
    <property type="entry name" value="GntR"/>
    <property type="match status" value="1"/>
</dbReference>
<dbReference type="InterPro" id="IPR000524">
    <property type="entry name" value="Tscrpt_reg_HTH_GntR"/>
</dbReference>
<feature type="domain" description="HTH gntR-type" evidence="4">
    <location>
        <begin position="11"/>
        <end position="78"/>
    </location>
</feature>
<keyword evidence="1" id="KW-0805">Transcription regulation</keyword>
<dbReference type="EMBL" id="JAUOPB010000013">
    <property type="protein sequence ID" value="MDO6424155.1"/>
    <property type="molecule type" value="Genomic_DNA"/>
</dbReference>
<organism evidence="5 6">
    <name type="scientific">Saccharophagus degradans</name>
    <dbReference type="NCBI Taxonomy" id="86304"/>
    <lineage>
        <taxon>Bacteria</taxon>
        <taxon>Pseudomonadati</taxon>
        <taxon>Pseudomonadota</taxon>
        <taxon>Gammaproteobacteria</taxon>
        <taxon>Cellvibrionales</taxon>
        <taxon>Cellvibrionaceae</taxon>
        <taxon>Saccharophagus</taxon>
    </lineage>
</organism>
<comment type="caution">
    <text evidence="5">The sequence shown here is derived from an EMBL/GenBank/DDBJ whole genome shotgun (WGS) entry which is preliminary data.</text>
</comment>
<dbReference type="PANTHER" id="PTHR43537:SF5">
    <property type="entry name" value="UXU OPERON TRANSCRIPTIONAL REGULATOR"/>
    <property type="match status" value="1"/>
</dbReference>
<evidence type="ECO:0000256" key="1">
    <source>
        <dbReference type="ARBA" id="ARBA00023015"/>
    </source>
</evidence>
<dbReference type="AlphaFoldDB" id="A0AAW7X8H2"/>
<dbReference type="GO" id="GO:0003700">
    <property type="term" value="F:DNA-binding transcription factor activity"/>
    <property type="evidence" value="ECO:0007669"/>
    <property type="project" value="InterPro"/>
</dbReference>
<sequence length="227" mass="25507">MIKNTKINYDRPASGQIFEYLRDAIVSMELRPGQMIAETSLAEQFGVSRTPVREALIKLSNIGFVEVLPQRGTYVTKFSTQKILEARFIREALEVAVAADLASNVTEELVEACQAIIEAQSKAADEDDSITFQKLDDQFHQMLAQHTQYARVGSLIEAEKAHMDRVRNLSLQEAGQFKRVLAQHKAIVKAIKAGDANKAQEAMSTHMREVYKILTVIPAEHPEYFID</sequence>
<evidence type="ECO:0000256" key="2">
    <source>
        <dbReference type="ARBA" id="ARBA00023125"/>
    </source>
</evidence>
<reference evidence="5" key="1">
    <citation type="submission" date="2023-07" db="EMBL/GenBank/DDBJ databases">
        <title>Genome content predicts the carbon catabolic preferences of heterotrophic bacteria.</title>
        <authorList>
            <person name="Gralka M."/>
        </authorList>
    </citation>
    <scope>NUCLEOTIDE SEQUENCE</scope>
    <source>
        <strain evidence="5">I3M17_2</strain>
    </source>
</reference>
<dbReference type="Proteomes" id="UP001169760">
    <property type="component" value="Unassembled WGS sequence"/>
</dbReference>
<dbReference type="PANTHER" id="PTHR43537">
    <property type="entry name" value="TRANSCRIPTIONAL REGULATOR, GNTR FAMILY"/>
    <property type="match status" value="1"/>
</dbReference>
<evidence type="ECO:0000313" key="6">
    <source>
        <dbReference type="Proteomes" id="UP001169760"/>
    </source>
</evidence>
<dbReference type="SMART" id="SM00345">
    <property type="entry name" value="HTH_GNTR"/>
    <property type="match status" value="1"/>
</dbReference>
<name>A0AAW7X8H2_9GAMM</name>
<dbReference type="CDD" id="cd07377">
    <property type="entry name" value="WHTH_GntR"/>
    <property type="match status" value="1"/>
</dbReference>
<dbReference type="PROSITE" id="PS50949">
    <property type="entry name" value="HTH_GNTR"/>
    <property type="match status" value="1"/>
</dbReference>
<dbReference type="GO" id="GO:0003677">
    <property type="term" value="F:DNA binding"/>
    <property type="evidence" value="ECO:0007669"/>
    <property type="project" value="UniProtKB-KW"/>
</dbReference>
<accession>A0AAW7X8H2</accession>
<evidence type="ECO:0000259" key="4">
    <source>
        <dbReference type="PROSITE" id="PS50949"/>
    </source>
</evidence>
<proteinExistence type="predicted"/>
<dbReference type="Pfam" id="PF07729">
    <property type="entry name" value="FCD"/>
    <property type="match status" value="1"/>
</dbReference>
<protein>
    <submittedName>
        <fullName evidence="5">GntR family transcriptional regulator</fullName>
    </submittedName>
</protein>
<gene>
    <name evidence="5" type="ORF">Q4521_16840</name>
</gene>